<dbReference type="Proteomes" id="UP001286313">
    <property type="component" value="Unassembled WGS sequence"/>
</dbReference>
<name>A0AAE1G8K1_PETCI</name>
<protein>
    <submittedName>
        <fullName evidence="2">Uncharacterized protein</fullName>
    </submittedName>
</protein>
<accession>A0AAE1G8K1</accession>
<dbReference type="PANTHER" id="PTHR45786:SF74">
    <property type="entry name" value="ATP-DEPENDENT DNA HELICASE"/>
    <property type="match status" value="1"/>
</dbReference>
<gene>
    <name evidence="2" type="ORF">Pcinc_007405</name>
</gene>
<feature type="compositionally biased region" description="Basic and acidic residues" evidence="1">
    <location>
        <begin position="11"/>
        <end position="21"/>
    </location>
</feature>
<sequence>MTSFGADEVSEDRIPTGEHARRFNAPTVAEVAAVITGEEHGKRDIVIHHKGEGLRRIAETHRSYDVLQYPLLYTREEDGYHCNGEYS</sequence>
<keyword evidence="3" id="KW-1185">Reference proteome</keyword>
<organism evidence="2 3">
    <name type="scientific">Petrolisthes cinctipes</name>
    <name type="common">Flat porcelain crab</name>
    <dbReference type="NCBI Taxonomy" id="88211"/>
    <lineage>
        <taxon>Eukaryota</taxon>
        <taxon>Metazoa</taxon>
        <taxon>Ecdysozoa</taxon>
        <taxon>Arthropoda</taxon>
        <taxon>Crustacea</taxon>
        <taxon>Multicrustacea</taxon>
        <taxon>Malacostraca</taxon>
        <taxon>Eumalacostraca</taxon>
        <taxon>Eucarida</taxon>
        <taxon>Decapoda</taxon>
        <taxon>Pleocyemata</taxon>
        <taxon>Anomura</taxon>
        <taxon>Galatheoidea</taxon>
        <taxon>Porcellanidae</taxon>
        <taxon>Petrolisthes</taxon>
    </lineage>
</organism>
<reference evidence="2" key="1">
    <citation type="submission" date="2023-10" db="EMBL/GenBank/DDBJ databases">
        <title>Genome assemblies of two species of porcelain crab, Petrolisthes cinctipes and Petrolisthes manimaculis (Anomura: Porcellanidae).</title>
        <authorList>
            <person name="Angst P."/>
        </authorList>
    </citation>
    <scope>NUCLEOTIDE SEQUENCE</scope>
    <source>
        <strain evidence="2">PB745_01</strain>
        <tissue evidence="2">Gill</tissue>
    </source>
</reference>
<evidence type="ECO:0000313" key="2">
    <source>
        <dbReference type="EMBL" id="KAK3888553.1"/>
    </source>
</evidence>
<dbReference type="EMBL" id="JAWQEG010000543">
    <property type="protein sequence ID" value="KAK3888553.1"/>
    <property type="molecule type" value="Genomic_DNA"/>
</dbReference>
<evidence type="ECO:0000313" key="3">
    <source>
        <dbReference type="Proteomes" id="UP001286313"/>
    </source>
</evidence>
<dbReference type="AlphaFoldDB" id="A0AAE1G8K1"/>
<proteinExistence type="predicted"/>
<feature type="region of interest" description="Disordered" evidence="1">
    <location>
        <begin position="1"/>
        <end position="22"/>
    </location>
</feature>
<evidence type="ECO:0000256" key="1">
    <source>
        <dbReference type="SAM" id="MobiDB-lite"/>
    </source>
</evidence>
<dbReference type="PANTHER" id="PTHR45786">
    <property type="entry name" value="DNA BINDING PROTEIN-LIKE"/>
    <property type="match status" value="1"/>
</dbReference>
<comment type="caution">
    <text evidence="2">The sequence shown here is derived from an EMBL/GenBank/DDBJ whole genome shotgun (WGS) entry which is preliminary data.</text>
</comment>